<dbReference type="AlphaFoldDB" id="A0A4V6QA09"/>
<organism evidence="2 3">
    <name type="scientific">Dinghuibacter silviterrae</name>
    <dbReference type="NCBI Taxonomy" id="1539049"/>
    <lineage>
        <taxon>Bacteria</taxon>
        <taxon>Pseudomonadati</taxon>
        <taxon>Bacteroidota</taxon>
        <taxon>Chitinophagia</taxon>
        <taxon>Chitinophagales</taxon>
        <taxon>Chitinophagaceae</taxon>
        <taxon>Dinghuibacter</taxon>
    </lineage>
</organism>
<evidence type="ECO:0008006" key="4">
    <source>
        <dbReference type="Google" id="ProtNLM"/>
    </source>
</evidence>
<reference evidence="2 3" key="1">
    <citation type="submission" date="2019-03" db="EMBL/GenBank/DDBJ databases">
        <title>Genomic Encyclopedia of Type Strains, Phase IV (KMG-IV): sequencing the most valuable type-strain genomes for metagenomic binning, comparative biology and taxonomic classification.</title>
        <authorList>
            <person name="Goeker M."/>
        </authorList>
    </citation>
    <scope>NUCLEOTIDE SEQUENCE [LARGE SCALE GENOMIC DNA]</scope>
    <source>
        <strain evidence="2 3">DSM 100059</strain>
    </source>
</reference>
<sequence length="264" mass="29911">MKMPYLCIAMIVVATACASASEKTAPAPAPAAKDSTAAIDSNDVFSDPRIQAMPAFGYKMIKAAIDTINDTIHEEESTGLNDSAYNALTLDQKFAYNLMHPEFYAQNCSIMPEHTDSVNKDTKEGEHIYAYLPQYFDLLEWSDRQEEFFKDNKDSVAVLIRNIIARQNRVSNDLKWVIDEANITSLIPTLMDTYKQQPGPKDHYILTLLMRLMEQNKYPEFMQSASYKKLFANGANTGSAYLAYNQANEDLIFQRATRFYNSSK</sequence>
<evidence type="ECO:0000313" key="3">
    <source>
        <dbReference type="Proteomes" id="UP000294498"/>
    </source>
</evidence>
<evidence type="ECO:0000313" key="2">
    <source>
        <dbReference type="EMBL" id="TDX02053.1"/>
    </source>
</evidence>
<dbReference type="Proteomes" id="UP000294498">
    <property type="component" value="Unassembled WGS sequence"/>
</dbReference>
<accession>A0A4V6QA09</accession>
<dbReference type="EMBL" id="SODV01000001">
    <property type="protein sequence ID" value="TDX02053.1"/>
    <property type="molecule type" value="Genomic_DNA"/>
</dbReference>
<dbReference type="OrthoDB" id="1453650at2"/>
<feature type="chain" id="PRO_5020376072" description="DUF4919 domain-containing protein" evidence="1">
    <location>
        <begin position="21"/>
        <end position="264"/>
    </location>
</feature>
<protein>
    <recommendedName>
        <fullName evidence="4">DUF4919 domain-containing protein</fullName>
    </recommendedName>
</protein>
<feature type="signal peptide" evidence="1">
    <location>
        <begin position="1"/>
        <end position="20"/>
    </location>
</feature>
<keyword evidence="1" id="KW-0732">Signal</keyword>
<name>A0A4V6QA09_9BACT</name>
<dbReference type="PROSITE" id="PS51257">
    <property type="entry name" value="PROKAR_LIPOPROTEIN"/>
    <property type="match status" value="1"/>
</dbReference>
<comment type="caution">
    <text evidence="2">The sequence shown here is derived from an EMBL/GenBank/DDBJ whole genome shotgun (WGS) entry which is preliminary data.</text>
</comment>
<keyword evidence="3" id="KW-1185">Reference proteome</keyword>
<dbReference type="RefSeq" id="WP_133994681.1">
    <property type="nucleotide sequence ID" value="NZ_SODV01000001.1"/>
</dbReference>
<gene>
    <name evidence="2" type="ORF">EDB95_3102</name>
</gene>
<proteinExistence type="predicted"/>
<evidence type="ECO:0000256" key="1">
    <source>
        <dbReference type="SAM" id="SignalP"/>
    </source>
</evidence>